<dbReference type="InterPro" id="IPR024071">
    <property type="entry name" value="S-Me-THD_C_sf"/>
</dbReference>
<evidence type="ECO:0000313" key="5">
    <source>
        <dbReference type="EMBL" id="CAL1538242.1"/>
    </source>
</evidence>
<evidence type="ECO:0000259" key="1">
    <source>
        <dbReference type="Pfam" id="PF01968"/>
    </source>
</evidence>
<protein>
    <recommendedName>
        <fullName evidence="7">Hydantoinase/oxoprolinase</fullName>
    </recommendedName>
</protein>
<dbReference type="GO" id="GO:0016787">
    <property type="term" value="F:hydrolase activity"/>
    <property type="evidence" value="ECO:0007669"/>
    <property type="project" value="InterPro"/>
</dbReference>
<proteinExistence type="predicted"/>
<dbReference type="InterPro" id="IPR048350">
    <property type="entry name" value="S-Me-THD-like_C"/>
</dbReference>
<keyword evidence="6" id="KW-1185">Reference proteome</keyword>
<feature type="domain" description="Hydantoinase A/oxoprolinase" evidence="1">
    <location>
        <begin position="204"/>
        <end position="385"/>
    </location>
</feature>
<evidence type="ECO:0008006" key="7">
    <source>
        <dbReference type="Google" id="ProtNLM"/>
    </source>
</evidence>
<dbReference type="EMBL" id="CAXITT010000291">
    <property type="protein sequence ID" value="CAL1538242.1"/>
    <property type="molecule type" value="Genomic_DNA"/>
</dbReference>
<evidence type="ECO:0000259" key="4">
    <source>
        <dbReference type="Pfam" id="PF20906"/>
    </source>
</evidence>
<reference evidence="5 6" key="1">
    <citation type="submission" date="2024-04" db="EMBL/GenBank/DDBJ databases">
        <authorList>
            <consortium name="Genoscope - CEA"/>
            <person name="William W."/>
        </authorList>
    </citation>
    <scope>NUCLEOTIDE SEQUENCE [LARGE SCALE GENOMIC DNA]</scope>
</reference>
<dbReference type="InterPro" id="IPR043129">
    <property type="entry name" value="ATPase_NBD"/>
</dbReference>
<comment type="caution">
    <text evidence="5">The sequence shown here is derived from an EMBL/GenBank/DDBJ whole genome shotgun (WGS) entry which is preliminary data.</text>
</comment>
<name>A0AAV2HXK2_LYMST</name>
<dbReference type="Proteomes" id="UP001497497">
    <property type="component" value="Unassembled WGS sequence"/>
</dbReference>
<dbReference type="Pfam" id="PF05378">
    <property type="entry name" value="Hydant_A_N"/>
    <property type="match status" value="1"/>
</dbReference>
<dbReference type="Gene3D" id="3.40.1610.10">
    <property type="entry name" value="CV3147-like domain"/>
    <property type="match status" value="1"/>
</dbReference>
<feature type="domain" description="S-Me-THD N-terminal" evidence="3">
    <location>
        <begin position="654"/>
        <end position="845"/>
    </location>
</feature>
<dbReference type="Pfam" id="PF01968">
    <property type="entry name" value="Hydantoinase_A"/>
    <property type="match status" value="1"/>
</dbReference>
<organism evidence="5 6">
    <name type="scientific">Lymnaea stagnalis</name>
    <name type="common">Great pond snail</name>
    <name type="synonym">Helix stagnalis</name>
    <dbReference type="NCBI Taxonomy" id="6523"/>
    <lineage>
        <taxon>Eukaryota</taxon>
        <taxon>Metazoa</taxon>
        <taxon>Spiralia</taxon>
        <taxon>Lophotrochozoa</taxon>
        <taxon>Mollusca</taxon>
        <taxon>Gastropoda</taxon>
        <taxon>Heterobranchia</taxon>
        <taxon>Euthyneura</taxon>
        <taxon>Panpulmonata</taxon>
        <taxon>Hygrophila</taxon>
        <taxon>Lymnaeoidea</taxon>
        <taxon>Lymnaeidae</taxon>
        <taxon>Lymnaea</taxon>
    </lineage>
</organism>
<dbReference type="Gene3D" id="2.40.390.10">
    <property type="entry name" value="CV3147-like"/>
    <property type="match status" value="1"/>
</dbReference>
<dbReference type="Pfam" id="PF06032">
    <property type="entry name" value="S-Me-THD_N"/>
    <property type="match status" value="1"/>
</dbReference>
<evidence type="ECO:0000259" key="3">
    <source>
        <dbReference type="Pfam" id="PF06032"/>
    </source>
</evidence>
<dbReference type="SUPFAM" id="SSF160991">
    <property type="entry name" value="CV3147-like"/>
    <property type="match status" value="1"/>
</dbReference>
<accession>A0AAV2HXK2</accession>
<gene>
    <name evidence="5" type="ORF">GSLYS_00012063001</name>
</gene>
<dbReference type="Pfam" id="PF20906">
    <property type="entry name" value="S-Me-THD_C"/>
    <property type="match status" value="1"/>
</dbReference>
<evidence type="ECO:0000259" key="2">
    <source>
        <dbReference type="Pfam" id="PF05378"/>
    </source>
</evidence>
<dbReference type="InterPro" id="IPR010318">
    <property type="entry name" value="S-Me-THD_N"/>
</dbReference>
<dbReference type="InterPro" id="IPR002821">
    <property type="entry name" value="Hydantoinase_A"/>
</dbReference>
<dbReference type="InterPro" id="IPR027479">
    <property type="entry name" value="S-Me-THD_N_sf"/>
</dbReference>
<feature type="domain" description="S-Me-THD-like C-terminal" evidence="4">
    <location>
        <begin position="860"/>
        <end position="1052"/>
    </location>
</feature>
<dbReference type="InterPro" id="IPR045079">
    <property type="entry name" value="Oxoprolinase-like"/>
</dbReference>
<feature type="domain" description="Hydantoinase/oxoprolinase N-terminal" evidence="2">
    <location>
        <begin position="10"/>
        <end position="184"/>
    </location>
</feature>
<dbReference type="PANTHER" id="PTHR11365:SF10">
    <property type="entry name" value="HYDANTOINASE_OXOPROLINASE"/>
    <property type="match status" value="1"/>
</dbReference>
<dbReference type="InterPro" id="IPR008040">
    <property type="entry name" value="Hydant_A_N"/>
</dbReference>
<dbReference type="AlphaFoldDB" id="A0AAV2HXK2"/>
<dbReference type="PANTHER" id="PTHR11365">
    <property type="entry name" value="5-OXOPROLINASE RELATED"/>
    <property type="match status" value="1"/>
</dbReference>
<dbReference type="SUPFAM" id="SSF53067">
    <property type="entry name" value="Actin-like ATPase domain"/>
    <property type="match status" value="1"/>
</dbReference>
<evidence type="ECO:0000313" key="6">
    <source>
        <dbReference type="Proteomes" id="UP001497497"/>
    </source>
</evidence>
<sequence>MSDGVLPVVVGVDIGGTNTDAVLLYHDGDRTEVVAEIKEITTSDVTSGVKKAVLGCLLKAKQDGKLVAPIQVNIGTTHFINAVVQGKDLAKVAAVRICGPVSEEVPPFMDFPTRLSHLIGGGVYLVHGGYRYDGKEFEPLDEDQIRQVVGQIKKDGVSNIAYVGVFSPTRPEQEIRAREITREVFPEATVTLSHEIGHIGLLERENAAILNECLKPLCRKTIGGFRTALEEIGVTCPFYLTQNDGTVISSEGVMEQPVLTFASGPTNSMRGAAFLSDLKDAIVLDIGGTTTDAGILKNGFPREAASHVKVGGVRTNFRMPDVISIGLGGGSYVKEHPAGKDAARKVTVGPLSAGLNLFNEAFVFAEGNDSTGRSLTATDIAVAAGLSQLGSSEKVKNLDRTLVSDAVDEIHRLIEDVIDKVKLSRDALPVIVVGGGSILIDMKRVPKGTTHLVVPKHFGVANAIGAALSKVSASFNTIINLLDKIKVDDMEESVARAVAVVTDDPDGREKDRVSSEARKPYLAKARDEAIEEICEKLKGTVVLQGASEDSLEILEKQDSVISYIPGSATQIKVKVVGDLSGWKTGAEHLDPWTEPPGVQALLKEESKVLGKQTFSSTGVRIGYDEEVTDQDWTKSPRDPCIDPGSGEWLLNEWDIECIVLGSGIYGCGGGGNPHLGRIRALKYLQEGKKMRVVSPDKLLKDADPEKDIVVISAFIGAPLIMYEQAVSSHETTTAMECLRDVYEIGAYHDGDLGNKEGVDIEVNAAGSKFIKNYRPEGERTSGFKIIATASAEIGGMNAIEPFFLAANLDLPIVDSDGMSRAFPEVQMFMPFMFGDPPYPAAIVGSGNYRERTVLLHTPGNKLLENFLRDVSIENGCSAGLALPLNKGSVLTKTPLNTVSSAWRLGNAILRARLQKEPVIDAILQLEQGKHVMTGKILDVQRETSGGFNKGFLVVEGFDGWRGQQIHIDFQNENLVIFPLVDGERGACQGSVPDLICIVDADNAEPITTEEIKYGQRVAVLLLPSHHLLRTPQALRWVGPQAFHYGDDVQFQPFSHRRPTVPVPPE</sequence>